<feature type="domain" description="F-box" evidence="1">
    <location>
        <begin position="1"/>
        <end position="48"/>
    </location>
</feature>
<proteinExistence type="predicted"/>
<dbReference type="PROSITE" id="PS50181">
    <property type="entry name" value="FBOX"/>
    <property type="match status" value="1"/>
</dbReference>
<comment type="caution">
    <text evidence="2">The sequence shown here is derived from an EMBL/GenBank/DDBJ whole genome shotgun (WGS) entry which is preliminary data.</text>
</comment>
<sequence>MKLSKFPYLVQKEIFAEMNNQDSFSFSFISKKMRQLIKSTQSERLKSISFINYKRSQVKTAIVGIVFKNGEEEDVLVLDERSATVAGKLIDFLYIDTHTFRHPLFASFHTRNKEYAIRCFHNCFLYIFGDSVKYQWFENCYKTPIPQLQNVSSFITLLNIGLRDDDMDMVETFFSSSPIPKWVKVTNVTEETELSPESKFYQAESVTVDKIDQTAPAALRYFHGRLAFLKCCSCKALDLIEFINRWKSGEAYQKLEYLQFRISHLECKIAKFPENKILSSTGAKRIDSTKKPPTHILPKLYDYYDQNRNTEPITSHAYVVRASDNRVASVQFQPNTFLFGVWDKTEEEFLKMIE</sequence>
<dbReference type="AlphaFoldDB" id="A0A2G5ST99"/>
<dbReference type="EMBL" id="PDUG01000006">
    <property type="protein sequence ID" value="PIC18178.1"/>
    <property type="molecule type" value="Genomic_DNA"/>
</dbReference>
<name>A0A2G5ST99_9PELO</name>
<dbReference type="Proteomes" id="UP000230233">
    <property type="component" value="Chromosome X"/>
</dbReference>
<accession>A0A2G5ST99</accession>
<dbReference type="Pfam" id="PF00646">
    <property type="entry name" value="F-box"/>
    <property type="match status" value="1"/>
</dbReference>
<keyword evidence="3" id="KW-1185">Reference proteome</keyword>
<dbReference type="PANTHER" id="PTHR21503">
    <property type="entry name" value="F-BOX-CONTAINING HYPOTHETICAL PROTEIN C.ELEGANS"/>
    <property type="match status" value="1"/>
</dbReference>
<evidence type="ECO:0000313" key="3">
    <source>
        <dbReference type="Proteomes" id="UP000230233"/>
    </source>
</evidence>
<organism evidence="2 3">
    <name type="scientific">Caenorhabditis nigoni</name>
    <dbReference type="NCBI Taxonomy" id="1611254"/>
    <lineage>
        <taxon>Eukaryota</taxon>
        <taxon>Metazoa</taxon>
        <taxon>Ecdysozoa</taxon>
        <taxon>Nematoda</taxon>
        <taxon>Chromadorea</taxon>
        <taxon>Rhabditida</taxon>
        <taxon>Rhabditina</taxon>
        <taxon>Rhabditomorpha</taxon>
        <taxon>Rhabditoidea</taxon>
        <taxon>Rhabditidae</taxon>
        <taxon>Peloderinae</taxon>
        <taxon>Caenorhabditis</taxon>
    </lineage>
</organism>
<dbReference type="PANTHER" id="PTHR21503:SF8">
    <property type="entry name" value="F-BOX ASSOCIATED DOMAIN-CONTAINING PROTEIN-RELATED"/>
    <property type="match status" value="1"/>
</dbReference>
<reference evidence="3" key="1">
    <citation type="submission" date="2017-10" db="EMBL/GenBank/DDBJ databases">
        <title>Rapid genome shrinkage in a self-fertile nematode reveals novel sperm competition proteins.</title>
        <authorList>
            <person name="Yin D."/>
            <person name="Schwarz E.M."/>
            <person name="Thomas C.G."/>
            <person name="Felde R.L."/>
            <person name="Korf I.F."/>
            <person name="Cutter A.D."/>
            <person name="Schartner C.M."/>
            <person name="Ralston E.J."/>
            <person name="Meyer B.J."/>
            <person name="Haag E.S."/>
        </authorList>
    </citation>
    <scope>NUCLEOTIDE SEQUENCE [LARGE SCALE GENOMIC DNA]</scope>
    <source>
        <strain evidence="3">JU1422</strain>
    </source>
</reference>
<dbReference type="InterPro" id="IPR001810">
    <property type="entry name" value="F-box_dom"/>
</dbReference>
<evidence type="ECO:0000313" key="2">
    <source>
        <dbReference type="EMBL" id="PIC18178.1"/>
    </source>
</evidence>
<protein>
    <recommendedName>
        <fullName evidence="1">F-box domain-containing protein</fullName>
    </recommendedName>
</protein>
<gene>
    <name evidence="2" type="primary">Cnig_chr_X.g24164</name>
    <name evidence="2" type="ORF">B9Z55_024164</name>
</gene>
<evidence type="ECO:0000259" key="1">
    <source>
        <dbReference type="PROSITE" id="PS50181"/>
    </source>
</evidence>